<dbReference type="RefSeq" id="WP_092066162.1">
    <property type="nucleotide sequence ID" value="NZ_FNIN01000013.1"/>
</dbReference>
<dbReference type="Proteomes" id="UP000199602">
    <property type="component" value="Unassembled WGS sequence"/>
</dbReference>
<dbReference type="EC" id="2.7.13.3" evidence="2"/>
<dbReference type="InterPro" id="IPR036097">
    <property type="entry name" value="HisK_dim/P_sf"/>
</dbReference>
<dbReference type="CDD" id="cd00082">
    <property type="entry name" value="HisKA"/>
    <property type="match status" value="1"/>
</dbReference>
<keyword evidence="4" id="KW-0808">Transferase</keyword>
<proteinExistence type="predicted"/>
<dbReference type="InterPro" id="IPR003661">
    <property type="entry name" value="HisK_dim/P_dom"/>
</dbReference>
<dbReference type="SMART" id="SM00388">
    <property type="entry name" value="HisKA"/>
    <property type="match status" value="1"/>
</dbReference>
<dbReference type="EMBL" id="FNIN01000013">
    <property type="protein sequence ID" value="SDN95488.1"/>
    <property type="molecule type" value="Genomic_DNA"/>
</dbReference>
<feature type="domain" description="Signal transduction histidine kinase dimerisation/phosphoacceptor" evidence="3">
    <location>
        <begin position="14"/>
        <end position="88"/>
    </location>
</feature>
<dbReference type="AlphaFoldDB" id="A0A1H0FL42"/>
<reference evidence="4 5" key="1">
    <citation type="submission" date="2016-10" db="EMBL/GenBank/DDBJ databases">
        <authorList>
            <person name="de Groot N.N."/>
        </authorList>
    </citation>
    <scope>NUCLEOTIDE SEQUENCE [LARGE SCALE GENOMIC DNA]</scope>
    <source>
        <strain evidence="4 5">DSM 15269</strain>
    </source>
</reference>
<accession>A0A1H0FL42</accession>
<keyword evidence="5" id="KW-1185">Reference proteome</keyword>
<evidence type="ECO:0000313" key="4">
    <source>
        <dbReference type="EMBL" id="SDN95488.1"/>
    </source>
</evidence>
<protein>
    <recommendedName>
        <fullName evidence="2">histidine kinase</fullName>
        <ecNumber evidence="2">2.7.13.3</ecNumber>
    </recommendedName>
</protein>
<sequence length="200" mass="22959">MNNLTHPLWFNIKLSGQITASISHEIKNCLAIIQEQSGLLEDLLFLQKEGKPLSIEKIEEIINSISRQARRANLIVQNLNMLAHMPDQEQSSINLNKLLNLVISTYNRISKMKNVDLQLKTQSDKTIITQPLILFNLIVSILNDIIAKDPPKTIYISTNEHKINISPCYYISNNTKEILKFLKLDYTLDKEKQTIFITLT</sequence>
<evidence type="ECO:0000313" key="5">
    <source>
        <dbReference type="Proteomes" id="UP000199602"/>
    </source>
</evidence>
<evidence type="ECO:0000259" key="3">
    <source>
        <dbReference type="SMART" id="SM00388"/>
    </source>
</evidence>
<dbReference type="Gene3D" id="1.10.287.130">
    <property type="match status" value="1"/>
</dbReference>
<comment type="catalytic activity">
    <reaction evidence="1">
        <text>ATP + protein L-histidine = ADP + protein N-phospho-L-histidine.</text>
        <dbReference type="EC" id="2.7.13.3"/>
    </reaction>
</comment>
<keyword evidence="4" id="KW-0418">Kinase</keyword>
<name>A0A1H0FL42_9BACT</name>
<dbReference type="SUPFAM" id="SSF47384">
    <property type="entry name" value="Homodimeric domain of signal transducing histidine kinase"/>
    <property type="match status" value="1"/>
</dbReference>
<organism evidence="4 5">
    <name type="scientific">Desulfonauticus submarinus</name>
    <dbReference type="NCBI Taxonomy" id="206665"/>
    <lineage>
        <taxon>Bacteria</taxon>
        <taxon>Pseudomonadati</taxon>
        <taxon>Thermodesulfobacteriota</taxon>
        <taxon>Desulfovibrionia</taxon>
        <taxon>Desulfovibrionales</taxon>
        <taxon>Desulfonauticaceae</taxon>
        <taxon>Desulfonauticus</taxon>
    </lineage>
</organism>
<dbReference type="GO" id="GO:0000155">
    <property type="term" value="F:phosphorelay sensor kinase activity"/>
    <property type="evidence" value="ECO:0007669"/>
    <property type="project" value="InterPro"/>
</dbReference>
<gene>
    <name evidence="4" type="ORF">SAMN04488516_11310</name>
</gene>
<dbReference type="OrthoDB" id="5417790at2"/>
<dbReference type="Pfam" id="PF00512">
    <property type="entry name" value="HisKA"/>
    <property type="match status" value="1"/>
</dbReference>
<evidence type="ECO:0000256" key="1">
    <source>
        <dbReference type="ARBA" id="ARBA00000085"/>
    </source>
</evidence>
<dbReference type="STRING" id="206665.SAMN04488516_11310"/>
<evidence type="ECO:0000256" key="2">
    <source>
        <dbReference type="ARBA" id="ARBA00012438"/>
    </source>
</evidence>